<dbReference type="PATRIC" id="fig|1423788.3.peg.1981"/>
<dbReference type="Pfam" id="PF00440">
    <property type="entry name" value="TetR_N"/>
    <property type="match status" value="1"/>
</dbReference>
<evidence type="ECO:0000256" key="1">
    <source>
        <dbReference type="ARBA" id="ARBA00023125"/>
    </source>
</evidence>
<comment type="caution">
    <text evidence="4">The sequence shown here is derived from an EMBL/GenBank/DDBJ whole genome shotgun (WGS) entry which is preliminary data.</text>
</comment>
<dbReference type="AlphaFoldDB" id="A0A0R1KIC6"/>
<evidence type="ECO:0000256" key="2">
    <source>
        <dbReference type="PROSITE-ProRule" id="PRU00335"/>
    </source>
</evidence>
<keyword evidence="1 2" id="KW-0238">DNA-binding</keyword>
<sequence length="177" mass="20481">MTEDLRVIKTIRDIQNGFIQVLQDKTFEKITVNDICTASLVGRSTFYHHYQDKYDLLAQMNHNQTEKFNDLLSDRIEQLSQDELLLNLYNSLIPDSKVITTLVEISDVKDNLKATYFKLLKQYFVKVSSQIKIEVPNDFLSDFYANSALTAILWSLKHGHQEEISKFMNGLVKKSIG</sequence>
<evidence type="ECO:0000313" key="5">
    <source>
        <dbReference type="Proteomes" id="UP000051515"/>
    </source>
</evidence>
<feature type="domain" description="HTH tetR-type" evidence="3">
    <location>
        <begin position="8"/>
        <end position="68"/>
    </location>
</feature>
<dbReference type="STRING" id="1423788.FC78_GL001918"/>
<name>A0A0R1KIC6_9LACO</name>
<dbReference type="GO" id="GO:0003677">
    <property type="term" value="F:DNA binding"/>
    <property type="evidence" value="ECO:0007669"/>
    <property type="project" value="UniProtKB-UniRule"/>
</dbReference>
<organism evidence="4 5">
    <name type="scientific">Companilactobacillus bobalius DSM 19674</name>
    <dbReference type="NCBI Taxonomy" id="1423788"/>
    <lineage>
        <taxon>Bacteria</taxon>
        <taxon>Bacillati</taxon>
        <taxon>Bacillota</taxon>
        <taxon>Bacilli</taxon>
        <taxon>Lactobacillales</taxon>
        <taxon>Lactobacillaceae</taxon>
        <taxon>Companilactobacillus</taxon>
        <taxon>Companilactobacillus bobalius</taxon>
    </lineage>
</organism>
<gene>
    <name evidence="4" type="ORF">FC78_GL001918</name>
</gene>
<dbReference type="OrthoDB" id="9810250at2"/>
<dbReference type="InterPro" id="IPR001647">
    <property type="entry name" value="HTH_TetR"/>
</dbReference>
<evidence type="ECO:0000313" key="4">
    <source>
        <dbReference type="EMBL" id="KRK83109.1"/>
    </source>
</evidence>
<dbReference type="PANTHER" id="PTHR43479:SF7">
    <property type="entry name" value="TETR-FAMILY TRANSCRIPTIONAL REGULATOR"/>
    <property type="match status" value="1"/>
</dbReference>
<dbReference type="PANTHER" id="PTHR43479">
    <property type="entry name" value="ACREF/ENVCD OPERON REPRESSOR-RELATED"/>
    <property type="match status" value="1"/>
</dbReference>
<dbReference type="EMBL" id="AZDY01000037">
    <property type="protein sequence ID" value="KRK83109.1"/>
    <property type="molecule type" value="Genomic_DNA"/>
</dbReference>
<dbReference type="RefSeq" id="WP_056952449.1">
    <property type="nucleotide sequence ID" value="NZ_AZDY01000037.1"/>
</dbReference>
<dbReference type="Proteomes" id="UP000051515">
    <property type="component" value="Unassembled WGS sequence"/>
</dbReference>
<dbReference type="InterPro" id="IPR050624">
    <property type="entry name" value="HTH-type_Tx_Regulator"/>
</dbReference>
<reference evidence="4 5" key="1">
    <citation type="journal article" date="2015" name="Genome Announc.">
        <title>Expanding the biotechnology potential of lactobacilli through comparative genomics of 213 strains and associated genera.</title>
        <authorList>
            <person name="Sun Z."/>
            <person name="Harris H.M."/>
            <person name="McCann A."/>
            <person name="Guo C."/>
            <person name="Argimon S."/>
            <person name="Zhang W."/>
            <person name="Yang X."/>
            <person name="Jeffery I.B."/>
            <person name="Cooney J.C."/>
            <person name="Kagawa T.F."/>
            <person name="Liu W."/>
            <person name="Song Y."/>
            <person name="Salvetti E."/>
            <person name="Wrobel A."/>
            <person name="Rasinkangas P."/>
            <person name="Parkhill J."/>
            <person name="Rea M.C."/>
            <person name="O'Sullivan O."/>
            <person name="Ritari J."/>
            <person name="Douillard F.P."/>
            <person name="Paul Ross R."/>
            <person name="Yang R."/>
            <person name="Briner A.E."/>
            <person name="Felis G.E."/>
            <person name="de Vos W.M."/>
            <person name="Barrangou R."/>
            <person name="Klaenhammer T.R."/>
            <person name="Caufield P.W."/>
            <person name="Cui Y."/>
            <person name="Zhang H."/>
            <person name="O'Toole P.W."/>
        </authorList>
    </citation>
    <scope>NUCLEOTIDE SEQUENCE [LARGE SCALE GENOMIC DNA]</scope>
    <source>
        <strain evidence="4 5">DSM 19674</strain>
    </source>
</reference>
<dbReference type="SUPFAM" id="SSF46689">
    <property type="entry name" value="Homeodomain-like"/>
    <property type="match status" value="1"/>
</dbReference>
<dbReference type="InterPro" id="IPR009057">
    <property type="entry name" value="Homeodomain-like_sf"/>
</dbReference>
<dbReference type="PROSITE" id="PS50977">
    <property type="entry name" value="HTH_TETR_2"/>
    <property type="match status" value="1"/>
</dbReference>
<dbReference type="Gene3D" id="1.10.357.10">
    <property type="entry name" value="Tetracycline Repressor, domain 2"/>
    <property type="match status" value="1"/>
</dbReference>
<protein>
    <submittedName>
        <fullName evidence="4">TetR family transcriptional regulator</fullName>
    </submittedName>
</protein>
<proteinExistence type="predicted"/>
<accession>A0A0R1KIC6</accession>
<keyword evidence="5" id="KW-1185">Reference proteome</keyword>
<feature type="DNA-binding region" description="H-T-H motif" evidence="2">
    <location>
        <begin position="31"/>
        <end position="50"/>
    </location>
</feature>
<evidence type="ECO:0000259" key="3">
    <source>
        <dbReference type="PROSITE" id="PS50977"/>
    </source>
</evidence>